<organism evidence="2 3">
    <name type="scientific">Faecalibacterium prausnitzii</name>
    <dbReference type="NCBI Taxonomy" id="853"/>
    <lineage>
        <taxon>Bacteria</taxon>
        <taxon>Bacillati</taxon>
        <taxon>Bacillota</taxon>
        <taxon>Clostridia</taxon>
        <taxon>Eubacteriales</taxon>
        <taxon>Oscillospiraceae</taxon>
        <taxon>Faecalibacterium</taxon>
    </lineage>
</organism>
<dbReference type="RefSeq" id="WP_098924063.1">
    <property type="nucleotide sequence ID" value="NZ_CP023819.1"/>
</dbReference>
<gene>
    <name evidence="2" type="ORF">CRH10_08175</name>
</gene>
<proteinExistence type="predicted"/>
<sequence length="167" mass="19225">MARFQAGELVVYGNLGVHEVEGVGLRRFCDEPAREYYTLRPYFSDSHDRSYIPTAKEDALRPVTPPQQAAADLARIKEEKLPIPAGVQAALAEHYQALLHTNDFYQYLTLFKELGQKQTQQQSRGRKINAMDTYFYQMVERVLREELAVTFGESQQEAGRRLLEVLR</sequence>
<dbReference type="InterPro" id="IPR042215">
    <property type="entry name" value="CarD-like_C"/>
</dbReference>
<dbReference type="AlphaFoldDB" id="A0A291TBA3"/>
<accession>A0A291TBA3</accession>
<dbReference type="Proteomes" id="UP000223709">
    <property type="component" value="Chromosome"/>
</dbReference>
<evidence type="ECO:0000313" key="3">
    <source>
        <dbReference type="Proteomes" id="UP000223709"/>
    </source>
</evidence>
<dbReference type="Gene3D" id="2.40.10.170">
    <property type="match status" value="1"/>
</dbReference>
<reference evidence="2 3" key="1">
    <citation type="submission" date="2017-10" db="EMBL/GenBank/DDBJ databases">
        <title>Complete Genome Sequence of Faecalibacterium prausnitzii isolated from the gut of healthy adult Indian.</title>
        <authorList>
            <person name="Bag S."/>
            <person name="Ghosh T.S."/>
            <person name="Das B."/>
        </authorList>
    </citation>
    <scope>NUCLEOTIDE SEQUENCE [LARGE SCALE GENOMIC DNA]</scope>
    <source>
        <strain evidence="2 3">Indica</strain>
    </source>
</reference>
<protein>
    <submittedName>
        <fullName evidence="2">CarD-like/TRCF domain protein</fullName>
    </submittedName>
</protein>
<evidence type="ECO:0000313" key="2">
    <source>
        <dbReference type="EMBL" id="ATL90271.1"/>
    </source>
</evidence>
<dbReference type="Pfam" id="PF02559">
    <property type="entry name" value="CarD_TRCF_RID"/>
    <property type="match status" value="1"/>
</dbReference>
<dbReference type="InterPro" id="IPR003711">
    <property type="entry name" value="CarD-like/TRCF_RID"/>
</dbReference>
<dbReference type="EMBL" id="CP023819">
    <property type="protein sequence ID" value="ATL90271.1"/>
    <property type="molecule type" value="Genomic_DNA"/>
</dbReference>
<dbReference type="Gene3D" id="1.20.58.1290">
    <property type="entry name" value="CarD-like, C-terminal domain"/>
    <property type="match status" value="1"/>
</dbReference>
<evidence type="ECO:0000259" key="1">
    <source>
        <dbReference type="Pfam" id="PF02559"/>
    </source>
</evidence>
<feature type="domain" description="CarD-like/TRCF RNAP-interacting" evidence="1">
    <location>
        <begin position="4"/>
        <end position="63"/>
    </location>
</feature>
<name>A0A291TBA3_9FIRM</name>